<dbReference type="EMBL" id="QFGA01000001">
    <property type="protein sequence ID" value="TEB08652.1"/>
    <property type="molecule type" value="Genomic_DNA"/>
</dbReference>
<name>A0A4Y7RIW8_9FIRM</name>
<comment type="caution">
    <text evidence="1">The sequence shown here is derived from an EMBL/GenBank/DDBJ whole genome shotgun (WGS) entry which is preliminary data.</text>
</comment>
<dbReference type="RefSeq" id="WP_190240162.1">
    <property type="nucleotide sequence ID" value="NZ_QFGA01000001.1"/>
</dbReference>
<evidence type="ECO:0000313" key="2">
    <source>
        <dbReference type="Proteomes" id="UP000298324"/>
    </source>
</evidence>
<sequence length="219" mass="25296">MSQPLISQLNTWERKERGILALLISALNSLSPIPLHDQSEPEINRKLYWALRRQTAGPSYVVMCEANNQPSDEEVTEKERERKRPDIQILWKDTLEQDPLKCQREYIIECKRLGKPMAGRIFTSEYVMNGIKRFVSKNHGYAKGCASGTMVGYIQNMELEDILKEVNTASGLIPLPPLVLIDNWNMRGVSQLEQFLERLEIEPSQFLLKHLWADFRAIV</sequence>
<gene>
    <name evidence="1" type="ORF">Psch_02219</name>
</gene>
<organism evidence="1 2">
    <name type="scientific">Pelotomaculum schinkii</name>
    <dbReference type="NCBI Taxonomy" id="78350"/>
    <lineage>
        <taxon>Bacteria</taxon>
        <taxon>Bacillati</taxon>
        <taxon>Bacillota</taxon>
        <taxon>Clostridia</taxon>
        <taxon>Eubacteriales</taxon>
        <taxon>Desulfotomaculaceae</taxon>
        <taxon>Pelotomaculum</taxon>
    </lineage>
</organism>
<reference evidence="1 2" key="1">
    <citation type="journal article" date="2018" name="Environ. Microbiol.">
        <title>Novel energy conservation strategies and behaviour of Pelotomaculum schinkii driving syntrophic propionate catabolism.</title>
        <authorList>
            <person name="Hidalgo-Ahumada C.A.P."/>
            <person name="Nobu M.K."/>
            <person name="Narihiro T."/>
            <person name="Tamaki H."/>
            <person name="Liu W.T."/>
            <person name="Kamagata Y."/>
            <person name="Stams A.J.M."/>
            <person name="Imachi H."/>
            <person name="Sousa D.Z."/>
        </authorList>
    </citation>
    <scope>NUCLEOTIDE SEQUENCE [LARGE SCALE GENOMIC DNA]</scope>
    <source>
        <strain evidence="1 2">HH</strain>
    </source>
</reference>
<keyword evidence="2" id="KW-1185">Reference proteome</keyword>
<dbReference type="AlphaFoldDB" id="A0A4Y7RIW8"/>
<proteinExistence type="predicted"/>
<evidence type="ECO:0000313" key="1">
    <source>
        <dbReference type="EMBL" id="TEB08652.1"/>
    </source>
</evidence>
<accession>A0A4Y7RIW8</accession>
<dbReference type="Proteomes" id="UP000298324">
    <property type="component" value="Unassembled WGS sequence"/>
</dbReference>
<protein>
    <submittedName>
        <fullName evidence="1">Uncharacterized protein</fullName>
    </submittedName>
</protein>